<dbReference type="GO" id="GO:0097602">
    <property type="term" value="F:cullin family protein binding"/>
    <property type="evidence" value="ECO:0007669"/>
    <property type="project" value="TreeGrafter"/>
</dbReference>
<gene>
    <name evidence="3" type="ORF">NLJ89_g4782</name>
</gene>
<dbReference type="Gene3D" id="1.10.238.10">
    <property type="entry name" value="EF-hand"/>
    <property type="match status" value="1"/>
</dbReference>
<evidence type="ECO:0000256" key="1">
    <source>
        <dbReference type="RuleBase" id="RU410713"/>
    </source>
</evidence>
<comment type="caution">
    <text evidence="3">The sequence shown here is derived from an EMBL/GenBank/DDBJ whole genome shotgun (WGS) entry which is preliminary data.</text>
</comment>
<dbReference type="GO" id="GO:0032182">
    <property type="term" value="F:ubiquitin-like protein binding"/>
    <property type="evidence" value="ECO:0007669"/>
    <property type="project" value="TreeGrafter"/>
</dbReference>
<dbReference type="Gene3D" id="1.10.8.10">
    <property type="entry name" value="DNA helicase RuvA subunit, C-terminal domain"/>
    <property type="match status" value="1"/>
</dbReference>
<dbReference type="AlphaFoldDB" id="A0A9W8JZT3"/>
<dbReference type="OrthoDB" id="27198at2759"/>
<protein>
    <recommendedName>
        <fullName evidence="1">Defective in cullin neddylation protein</fullName>
    </recommendedName>
</protein>
<dbReference type="InterPro" id="IPR014764">
    <property type="entry name" value="DCN-prot"/>
</dbReference>
<comment type="function">
    <text evidence="1">Neddylation of cullins play an essential role in the regulation of SCF-type complexes activity.</text>
</comment>
<dbReference type="PANTHER" id="PTHR12281">
    <property type="entry name" value="RP42 RELATED"/>
    <property type="match status" value="1"/>
</dbReference>
<dbReference type="GO" id="GO:0000151">
    <property type="term" value="C:ubiquitin ligase complex"/>
    <property type="evidence" value="ECO:0007669"/>
    <property type="project" value="TreeGrafter"/>
</dbReference>
<organism evidence="3 4">
    <name type="scientific">Agrocybe chaxingu</name>
    <dbReference type="NCBI Taxonomy" id="84603"/>
    <lineage>
        <taxon>Eukaryota</taxon>
        <taxon>Fungi</taxon>
        <taxon>Dikarya</taxon>
        <taxon>Basidiomycota</taxon>
        <taxon>Agaricomycotina</taxon>
        <taxon>Agaricomycetes</taxon>
        <taxon>Agaricomycetidae</taxon>
        <taxon>Agaricales</taxon>
        <taxon>Agaricineae</taxon>
        <taxon>Strophariaceae</taxon>
        <taxon>Agrocybe</taxon>
    </lineage>
</organism>
<accession>A0A9W8JZT3</accession>
<dbReference type="Pfam" id="PF03556">
    <property type="entry name" value="Cullin_binding"/>
    <property type="match status" value="1"/>
</dbReference>
<proteinExistence type="predicted"/>
<dbReference type="GO" id="GO:0045116">
    <property type="term" value="P:protein neddylation"/>
    <property type="evidence" value="ECO:0007669"/>
    <property type="project" value="TreeGrafter"/>
</dbReference>
<dbReference type="PANTHER" id="PTHR12281:SF31">
    <property type="entry name" value="DCN1-LIKE PROTEIN 3"/>
    <property type="match status" value="1"/>
</dbReference>
<dbReference type="GO" id="GO:0031624">
    <property type="term" value="F:ubiquitin conjugating enzyme binding"/>
    <property type="evidence" value="ECO:0007669"/>
    <property type="project" value="TreeGrafter"/>
</dbReference>
<evidence type="ECO:0000313" key="3">
    <source>
        <dbReference type="EMBL" id="KAJ3510264.1"/>
    </source>
</evidence>
<evidence type="ECO:0000259" key="2">
    <source>
        <dbReference type="PROSITE" id="PS51229"/>
    </source>
</evidence>
<feature type="domain" description="DCUN1" evidence="2">
    <location>
        <begin position="59"/>
        <end position="294"/>
    </location>
</feature>
<dbReference type="InterPro" id="IPR042460">
    <property type="entry name" value="DCN1-like_PONY"/>
</dbReference>
<dbReference type="Proteomes" id="UP001148786">
    <property type="component" value="Unassembled WGS sequence"/>
</dbReference>
<name>A0A9W8JZT3_9AGAR</name>
<keyword evidence="4" id="KW-1185">Reference proteome</keyword>
<dbReference type="InterPro" id="IPR005176">
    <property type="entry name" value="PONY_dom"/>
</dbReference>
<evidence type="ECO:0000313" key="4">
    <source>
        <dbReference type="Proteomes" id="UP001148786"/>
    </source>
</evidence>
<sequence length="302" mass="34025">MVDKKFDNDVAQFCAITGASAKDARDFLKHHKRLDVAIDAYYNNPNAFSGRRKTDSSAPSTSKLSQLFDKYKDPDGDDITVEGTIKFCEDLEVDPEDVVLLAVAYELSSKRMGQWTRQGWIDGWKNVGTDSISGMKDSLSRLRTQLASDPVYFQKVYNHTFDFARSEGQRSLGTETAQAFWGLLLPHGFEGGALTKKAPSDDDGDVKMDDGDGWREEYNQWWFDFLTQKGGKGVSRDTWVMFLDFVRSIDTNFSTYDMEGEHILTSFRMNDDSSSPLGSAAWPSTIDDFVEYAKERLASGPH</sequence>
<dbReference type="EMBL" id="JANKHO010000412">
    <property type="protein sequence ID" value="KAJ3510264.1"/>
    <property type="molecule type" value="Genomic_DNA"/>
</dbReference>
<dbReference type="Gene3D" id="1.10.238.200">
    <property type="entry name" value="Cullin, PONY binding domain"/>
    <property type="match status" value="1"/>
</dbReference>
<dbReference type="Pfam" id="PF14555">
    <property type="entry name" value="UBA_4"/>
    <property type="match status" value="1"/>
</dbReference>
<dbReference type="PROSITE" id="PS51229">
    <property type="entry name" value="DCUN1"/>
    <property type="match status" value="1"/>
</dbReference>
<reference evidence="3" key="1">
    <citation type="submission" date="2022-07" db="EMBL/GenBank/DDBJ databases">
        <title>Genome Sequence of Agrocybe chaxingu.</title>
        <authorList>
            <person name="Buettner E."/>
        </authorList>
    </citation>
    <scope>NUCLEOTIDE SEQUENCE</scope>
    <source>
        <strain evidence="3">MP-N11</strain>
    </source>
</reference>